<feature type="compositionally biased region" description="Low complexity" evidence="9">
    <location>
        <begin position="24"/>
        <end position="33"/>
    </location>
</feature>
<dbReference type="Gene3D" id="1.10.510.10">
    <property type="entry name" value="Transferase(Phosphotransferase) domain 1"/>
    <property type="match status" value="1"/>
</dbReference>
<keyword evidence="5" id="KW-0418">Kinase</keyword>
<dbReference type="GO" id="GO:0005524">
    <property type="term" value="F:ATP binding"/>
    <property type="evidence" value="ECO:0007669"/>
    <property type="project" value="UniProtKB-UniRule"/>
</dbReference>
<dbReference type="PANTHER" id="PTHR24353">
    <property type="entry name" value="CYCLIC NUCLEOTIDE-DEPENDENT PROTEIN KINASE"/>
    <property type="match status" value="1"/>
</dbReference>
<dbReference type="InterPro" id="IPR011009">
    <property type="entry name" value="Kinase-like_dom_sf"/>
</dbReference>
<dbReference type="PANTHER" id="PTHR24353:SF37">
    <property type="entry name" value="CAMP-DEPENDENT PROTEIN KINASE CATALYTIC SUBUNIT PRKX"/>
    <property type="match status" value="1"/>
</dbReference>
<dbReference type="Pfam" id="PF00069">
    <property type="entry name" value="Pkinase"/>
    <property type="match status" value="2"/>
</dbReference>
<sequence length="455" mass="51036">MEAPGLAKAAAADADARESSGETPDGAPAHFPGPGAPSPEPPAYRPQDFDTLATVGTGTFGRVQLVREKQSTRFFALKVMSIPDVIRLKQEQHVHNEKSVLKEVSHPFLVKLPVNDFPSCPQQNADSLRTAKPLLGSQLARKTQRGCRAFGMPCASIQASRHGTSLPYTSVRGPEKEGGRPKVPSQHPSIPVPSCPSEAQPSLPLWSRRFWTGHDDRFLYMLMEFVPGGELFSYLRNQGRFSSSTGLFYAAEIVCAIEYLHSKEIVYRDLKPENILLDRDGHIKLTDFGFAKKLVDKTWTLCGTPEYLAPEVIQSKGHGRAVDWWALGILIFEMLSGFPPFFDDNAFGIYQKILAGKIDFPRHLDFSVKDLIKKLLVVDRTRRLGNMKNGAEDVKRHRWFRTMDWETVPERKLKPPIVPKVCSEGDTSNFEAYPENDWNMAPPVSQKDLEVFKNF</sequence>
<feature type="domain" description="Protein kinase" evidence="10">
    <location>
        <begin position="49"/>
        <end position="400"/>
    </location>
</feature>
<comment type="similarity">
    <text evidence="1">Belongs to the protein kinase superfamily. AGC Ser/Thr protein kinase family. cAMP subfamily.</text>
</comment>
<evidence type="ECO:0000256" key="5">
    <source>
        <dbReference type="ARBA" id="ARBA00022777"/>
    </source>
</evidence>
<keyword evidence="3" id="KW-0808">Transferase</keyword>
<evidence type="ECO:0000256" key="6">
    <source>
        <dbReference type="ARBA" id="ARBA00022840"/>
    </source>
</evidence>
<dbReference type="InterPro" id="IPR000961">
    <property type="entry name" value="AGC-kinase_C"/>
</dbReference>
<evidence type="ECO:0000256" key="1">
    <source>
        <dbReference type="ARBA" id="ARBA00007115"/>
    </source>
</evidence>
<dbReference type="InterPro" id="IPR017441">
    <property type="entry name" value="Protein_kinase_ATP_BS"/>
</dbReference>
<evidence type="ECO:0000313" key="13">
    <source>
        <dbReference type="Proteomes" id="UP000308365"/>
    </source>
</evidence>
<feature type="domain" description="AGC-kinase C-terminal" evidence="11">
    <location>
        <begin position="401"/>
        <end position="455"/>
    </location>
</feature>
<organism evidence="12 13">
    <name type="scientific">Monodon monoceros</name>
    <name type="common">Narwhal</name>
    <name type="synonym">Ceratodon monodon</name>
    <dbReference type="NCBI Taxonomy" id="40151"/>
    <lineage>
        <taxon>Eukaryota</taxon>
        <taxon>Metazoa</taxon>
        <taxon>Chordata</taxon>
        <taxon>Craniata</taxon>
        <taxon>Vertebrata</taxon>
        <taxon>Euteleostomi</taxon>
        <taxon>Mammalia</taxon>
        <taxon>Eutheria</taxon>
        <taxon>Laurasiatheria</taxon>
        <taxon>Artiodactyla</taxon>
        <taxon>Whippomorpha</taxon>
        <taxon>Cetacea</taxon>
        <taxon>Odontoceti</taxon>
        <taxon>Monodontidae</taxon>
        <taxon>Monodon</taxon>
    </lineage>
</organism>
<proteinExistence type="inferred from homology"/>
<dbReference type="InterPro" id="IPR000719">
    <property type="entry name" value="Prot_kinase_dom"/>
</dbReference>
<dbReference type="PROSITE" id="PS00108">
    <property type="entry name" value="PROTEIN_KINASE_ST"/>
    <property type="match status" value="1"/>
</dbReference>
<dbReference type="SUPFAM" id="SSF56112">
    <property type="entry name" value="Protein kinase-like (PK-like)"/>
    <property type="match status" value="1"/>
</dbReference>
<feature type="binding site" evidence="7">
    <location>
        <position position="78"/>
    </location>
    <ligand>
        <name>ATP</name>
        <dbReference type="ChEBI" id="CHEBI:30616"/>
    </ligand>
</feature>
<evidence type="ECO:0000256" key="8">
    <source>
        <dbReference type="RuleBase" id="RU000304"/>
    </source>
</evidence>
<name>A0A4U1F288_MONMO</name>
<dbReference type="Gene3D" id="3.30.200.20">
    <property type="entry name" value="Phosphorylase Kinase, domain 1"/>
    <property type="match status" value="1"/>
</dbReference>
<dbReference type="SMART" id="SM00220">
    <property type="entry name" value="S_TKc"/>
    <property type="match status" value="1"/>
</dbReference>
<evidence type="ECO:0000256" key="2">
    <source>
        <dbReference type="ARBA" id="ARBA00022527"/>
    </source>
</evidence>
<dbReference type="InterPro" id="IPR008271">
    <property type="entry name" value="Ser/Thr_kinase_AS"/>
</dbReference>
<feature type="region of interest" description="Disordered" evidence="9">
    <location>
        <begin position="1"/>
        <end position="48"/>
    </location>
</feature>
<evidence type="ECO:0000313" key="12">
    <source>
        <dbReference type="EMBL" id="TKC43007.1"/>
    </source>
</evidence>
<dbReference type="GO" id="GO:0005952">
    <property type="term" value="C:cAMP-dependent protein kinase complex"/>
    <property type="evidence" value="ECO:0007669"/>
    <property type="project" value="TreeGrafter"/>
</dbReference>
<accession>A0A4U1F288</accession>
<dbReference type="GO" id="GO:0004691">
    <property type="term" value="F:cAMP-dependent protein kinase activity"/>
    <property type="evidence" value="ECO:0007669"/>
    <property type="project" value="TreeGrafter"/>
</dbReference>
<keyword evidence="6 7" id="KW-0067">ATP-binding</keyword>
<dbReference type="PROSITE" id="PS00107">
    <property type="entry name" value="PROTEIN_KINASE_ATP"/>
    <property type="match status" value="1"/>
</dbReference>
<comment type="caution">
    <text evidence="12">The sequence shown here is derived from an EMBL/GenBank/DDBJ whole genome shotgun (WGS) entry which is preliminary data.</text>
</comment>
<feature type="region of interest" description="Disordered" evidence="9">
    <location>
        <begin position="165"/>
        <end position="196"/>
    </location>
</feature>
<evidence type="ECO:0000256" key="7">
    <source>
        <dbReference type="PROSITE-ProRule" id="PRU10141"/>
    </source>
</evidence>
<evidence type="ECO:0000259" key="11">
    <source>
        <dbReference type="PROSITE" id="PS51285"/>
    </source>
</evidence>
<evidence type="ECO:0000259" key="10">
    <source>
        <dbReference type="PROSITE" id="PS50011"/>
    </source>
</evidence>
<dbReference type="SMART" id="SM00133">
    <property type="entry name" value="S_TK_X"/>
    <property type="match status" value="1"/>
</dbReference>
<dbReference type="FunFam" id="1.10.510.10:FF:000005">
    <property type="entry name" value="cAMP-dependent protein kinase catalytic subunit alpha"/>
    <property type="match status" value="1"/>
</dbReference>
<protein>
    <recommendedName>
        <fullName evidence="14">Protein kinase domain-containing protein</fullName>
    </recommendedName>
</protein>
<evidence type="ECO:0008006" key="14">
    <source>
        <dbReference type="Google" id="ProtNLM"/>
    </source>
</evidence>
<feature type="compositionally biased region" description="Pro residues" evidence="9">
    <location>
        <begin position="34"/>
        <end position="44"/>
    </location>
</feature>
<dbReference type="GO" id="GO:0005829">
    <property type="term" value="C:cytosol"/>
    <property type="evidence" value="ECO:0007669"/>
    <property type="project" value="TreeGrafter"/>
</dbReference>
<dbReference type="AlphaFoldDB" id="A0A4U1F288"/>
<reference evidence="13" key="1">
    <citation type="journal article" date="2019" name="IScience">
        <title>Narwhal Genome Reveals Long-Term Low Genetic Diversity despite Current Large Abundance Size.</title>
        <authorList>
            <person name="Westbury M.V."/>
            <person name="Petersen B."/>
            <person name="Garde E."/>
            <person name="Heide-Jorgensen M.P."/>
            <person name="Lorenzen E.D."/>
        </authorList>
    </citation>
    <scope>NUCLEOTIDE SEQUENCE [LARGE SCALE GENOMIC DNA]</scope>
</reference>
<dbReference type="Proteomes" id="UP000308365">
    <property type="component" value="Unassembled WGS sequence"/>
</dbReference>
<keyword evidence="2 8" id="KW-0723">Serine/threonine-protein kinase</keyword>
<dbReference type="EMBL" id="RWIC01000501">
    <property type="protein sequence ID" value="TKC43007.1"/>
    <property type="molecule type" value="Genomic_DNA"/>
</dbReference>
<gene>
    <name evidence="12" type="ORF">EI555_006037</name>
</gene>
<dbReference type="PROSITE" id="PS51285">
    <property type="entry name" value="AGC_KINASE_CTER"/>
    <property type="match status" value="1"/>
</dbReference>
<evidence type="ECO:0000256" key="3">
    <source>
        <dbReference type="ARBA" id="ARBA00022679"/>
    </source>
</evidence>
<evidence type="ECO:0000256" key="9">
    <source>
        <dbReference type="SAM" id="MobiDB-lite"/>
    </source>
</evidence>
<dbReference type="PROSITE" id="PS50011">
    <property type="entry name" value="PROTEIN_KINASE_DOM"/>
    <property type="match status" value="1"/>
</dbReference>
<keyword evidence="4 7" id="KW-0547">Nucleotide-binding</keyword>
<evidence type="ECO:0000256" key="4">
    <source>
        <dbReference type="ARBA" id="ARBA00022741"/>
    </source>
</evidence>